<dbReference type="SUPFAM" id="SSF53474">
    <property type="entry name" value="alpha/beta-Hydrolases"/>
    <property type="match status" value="1"/>
</dbReference>
<proteinExistence type="predicted"/>
<dbReference type="Gene3D" id="3.40.50.1820">
    <property type="entry name" value="alpha/beta hydrolase"/>
    <property type="match status" value="1"/>
</dbReference>
<feature type="domain" description="AB hydrolase-1" evidence="1">
    <location>
        <begin position="170"/>
        <end position="234"/>
    </location>
</feature>
<keyword evidence="3" id="KW-1185">Reference proteome</keyword>
<dbReference type="PANTHER" id="PTHR43433:SF1">
    <property type="entry name" value="BLL5160 PROTEIN"/>
    <property type="match status" value="1"/>
</dbReference>
<dbReference type="InterPro" id="IPR050471">
    <property type="entry name" value="AB_hydrolase"/>
</dbReference>
<keyword evidence="2" id="KW-0378">Hydrolase</keyword>
<comment type="caution">
    <text evidence="2">The sequence shown here is derived from an EMBL/GenBank/DDBJ whole genome shotgun (WGS) entry which is preliminary data.</text>
</comment>
<dbReference type="EMBL" id="JAUSRB010000002">
    <property type="protein sequence ID" value="MDP9864450.1"/>
    <property type="molecule type" value="Genomic_DNA"/>
</dbReference>
<feature type="domain" description="AB hydrolase-1" evidence="1">
    <location>
        <begin position="15"/>
        <end position="127"/>
    </location>
</feature>
<dbReference type="PANTHER" id="PTHR43433">
    <property type="entry name" value="HYDROLASE, ALPHA/BETA FOLD FAMILY PROTEIN"/>
    <property type="match status" value="1"/>
</dbReference>
<dbReference type="EC" id="3.1.1.24" evidence="2"/>
<evidence type="ECO:0000313" key="2">
    <source>
        <dbReference type="EMBL" id="MDP9864450.1"/>
    </source>
</evidence>
<dbReference type="GO" id="GO:0047570">
    <property type="term" value="F:3-oxoadipate enol-lactonase activity"/>
    <property type="evidence" value="ECO:0007669"/>
    <property type="project" value="UniProtKB-EC"/>
</dbReference>
<dbReference type="InterPro" id="IPR000073">
    <property type="entry name" value="AB_hydrolase_1"/>
</dbReference>
<dbReference type="Proteomes" id="UP001230426">
    <property type="component" value="Unassembled WGS sequence"/>
</dbReference>
<reference evidence="2 3" key="1">
    <citation type="submission" date="2023-07" db="EMBL/GenBank/DDBJ databases">
        <title>Sequencing the genomes of 1000 actinobacteria strains.</title>
        <authorList>
            <person name="Klenk H.-P."/>
        </authorList>
    </citation>
    <scope>NUCLEOTIDE SEQUENCE [LARGE SCALE GENOMIC DNA]</scope>
    <source>
        <strain evidence="2 3">DSM 44109</strain>
    </source>
</reference>
<dbReference type="NCBIfam" id="TIGR02427">
    <property type="entry name" value="protocat_pcaD"/>
    <property type="match status" value="1"/>
</dbReference>
<organism evidence="2 3">
    <name type="scientific">Streptosporangium brasiliense</name>
    <dbReference type="NCBI Taxonomy" id="47480"/>
    <lineage>
        <taxon>Bacteria</taxon>
        <taxon>Bacillati</taxon>
        <taxon>Actinomycetota</taxon>
        <taxon>Actinomycetes</taxon>
        <taxon>Streptosporangiales</taxon>
        <taxon>Streptosporangiaceae</taxon>
        <taxon>Streptosporangium</taxon>
    </lineage>
</organism>
<dbReference type="Pfam" id="PF00561">
    <property type="entry name" value="Abhydrolase_1"/>
    <property type="match status" value="2"/>
</dbReference>
<protein>
    <submittedName>
        <fullName evidence="2">3-oxoadipate enol-lactonase</fullName>
        <ecNumber evidence="2">3.1.1.24</ecNumber>
    </submittedName>
</protein>
<dbReference type="InterPro" id="IPR029058">
    <property type="entry name" value="AB_hydrolase_fold"/>
</dbReference>
<accession>A0ABT9R5D5</accession>
<name>A0ABT9R5D5_9ACTN</name>
<gene>
    <name evidence="2" type="ORF">J2S55_003716</name>
</gene>
<evidence type="ECO:0000313" key="3">
    <source>
        <dbReference type="Proteomes" id="UP001230426"/>
    </source>
</evidence>
<sequence>MRMLHYEIDGPVTAPPVVLSGSLGTTLEMWEPQMEALARRFRIIRHDHRGHGRSPAGGRCSIADLGGDLLELLDRLELPQVSFAGLSLGGMVGMWLAAHAPERIHRLALLCTSAKLNTPEFWAERADAARTGGTASIADAVAARWFTPGYAGREPYVAMLGGVSAEGYAACCEAIGAMDLRPDLAAIRAPTLVLAGADDPATPPEHGERIAAGIPGARLVVLPGAAHLASVERPGEVSRELIGHFLGE</sequence>
<dbReference type="PRINTS" id="PR00111">
    <property type="entry name" value="ABHYDROLASE"/>
</dbReference>
<dbReference type="InterPro" id="IPR026968">
    <property type="entry name" value="PcaD/CatD"/>
</dbReference>
<evidence type="ECO:0000259" key="1">
    <source>
        <dbReference type="Pfam" id="PF00561"/>
    </source>
</evidence>